<dbReference type="PROSITE" id="PS51219">
    <property type="entry name" value="DPCK"/>
    <property type="match status" value="1"/>
</dbReference>
<evidence type="ECO:0000313" key="8">
    <source>
        <dbReference type="Proteomes" id="UP000245870"/>
    </source>
</evidence>
<evidence type="ECO:0000256" key="1">
    <source>
        <dbReference type="ARBA" id="ARBA00009018"/>
    </source>
</evidence>
<evidence type="ECO:0000256" key="5">
    <source>
        <dbReference type="HAMAP-Rule" id="MF_00376"/>
    </source>
</evidence>
<accession>A0A2U0U7I9</accession>
<comment type="similarity">
    <text evidence="1 5">Belongs to the CoaE family.</text>
</comment>
<dbReference type="OrthoDB" id="9812943at2"/>
<comment type="catalytic activity">
    <reaction evidence="5">
        <text>3'-dephospho-CoA + ATP = ADP + CoA + H(+)</text>
        <dbReference type="Rhea" id="RHEA:18245"/>
        <dbReference type="ChEBI" id="CHEBI:15378"/>
        <dbReference type="ChEBI" id="CHEBI:30616"/>
        <dbReference type="ChEBI" id="CHEBI:57287"/>
        <dbReference type="ChEBI" id="CHEBI:57328"/>
        <dbReference type="ChEBI" id="CHEBI:456216"/>
        <dbReference type="EC" id="2.7.1.24"/>
    </reaction>
</comment>
<dbReference type="AlphaFoldDB" id="A0A2U0U7I9"/>
<keyword evidence="3 5" id="KW-0067">ATP-binding</keyword>
<dbReference type="PANTHER" id="PTHR10695:SF46">
    <property type="entry name" value="BIFUNCTIONAL COENZYME A SYNTHASE-RELATED"/>
    <property type="match status" value="1"/>
</dbReference>
<dbReference type="GO" id="GO:0015937">
    <property type="term" value="P:coenzyme A biosynthetic process"/>
    <property type="evidence" value="ECO:0007669"/>
    <property type="project" value="UniProtKB-UniRule"/>
</dbReference>
<reference evidence="7 8" key="1">
    <citation type="submission" date="2018-05" db="EMBL/GenBank/DDBJ databases">
        <title>Genomic Encyclopedia of Type Strains, Phase IV (KMG-IV): sequencing the most valuable type-strain genomes for metagenomic binning, comparative biology and taxonomic classification.</title>
        <authorList>
            <person name="Goeker M."/>
        </authorList>
    </citation>
    <scope>NUCLEOTIDE SEQUENCE [LARGE SCALE GENOMIC DNA]</scope>
    <source>
        <strain evidence="7 8">DSM 100333</strain>
    </source>
</reference>
<dbReference type="EMBL" id="QENY01000010">
    <property type="protein sequence ID" value="PVX53584.1"/>
    <property type="molecule type" value="Genomic_DNA"/>
</dbReference>
<sequence length="188" mass="21437">MKIAITGGIGSGKSYVCQYLRQLGIHVYDCDAAAKRLLAEDIRIQQSLRQLVGNEVYTDGVLQKKILAQYILKSAQNKQAVNDVVHPAVALDFIRSGYSWLESAILFESGFDKRVDFDCIVCVSAPLKIRINRIMRRDGISEEKALQWINCQMSQEKMESRSNYVIINDGEKNIEEQFKELFNNINKK</sequence>
<dbReference type="Pfam" id="PF01121">
    <property type="entry name" value="CoaE"/>
    <property type="match status" value="1"/>
</dbReference>
<dbReference type="HAMAP" id="MF_00376">
    <property type="entry name" value="Dephospho_CoA_kinase"/>
    <property type="match status" value="1"/>
</dbReference>
<dbReference type="EC" id="2.7.1.24" evidence="5 6"/>
<organism evidence="7 8">
    <name type="scientific">Hallella colorans</name>
    <dbReference type="NCBI Taxonomy" id="1703337"/>
    <lineage>
        <taxon>Bacteria</taxon>
        <taxon>Pseudomonadati</taxon>
        <taxon>Bacteroidota</taxon>
        <taxon>Bacteroidia</taxon>
        <taxon>Bacteroidales</taxon>
        <taxon>Prevotellaceae</taxon>
        <taxon>Hallella</taxon>
    </lineage>
</organism>
<name>A0A2U0U7I9_9BACT</name>
<dbReference type="UniPathway" id="UPA00241">
    <property type="reaction ID" value="UER00356"/>
</dbReference>
<keyword evidence="5" id="KW-0963">Cytoplasm</keyword>
<evidence type="ECO:0000256" key="2">
    <source>
        <dbReference type="ARBA" id="ARBA00022741"/>
    </source>
</evidence>
<feature type="binding site" evidence="5">
    <location>
        <begin position="10"/>
        <end position="15"/>
    </location>
    <ligand>
        <name>ATP</name>
        <dbReference type="ChEBI" id="CHEBI:30616"/>
    </ligand>
</feature>
<evidence type="ECO:0000256" key="6">
    <source>
        <dbReference type="NCBIfam" id="TIGR00152"/>
    </source>
</evidence>
<keyword evidence="8" id="KW-1185">Reference proteome</keyword>
<dbReference type="Proteomes" id="UP000245870">
    <property type="component" value="Unassembled WGS sequence"/>
</dbReference>
<dbReference type="InterPro" id="IPR027417">
    <property type="entry name" value="P-loop_NTPase"/>
</dbReference>
<keyword evidence="4 5" id="KW-0173">Coenzyme A biosynthesis</keyword>
<keyword evidence="5 7" id="KW-0418">Kinase</keyword>
<dbReference type="RefSeq" id="WP_116616513.1">
    <property type="nucleotide sequence ID" value="NZ_CAMQYP010000029.1"/>
</dbReference>
<dbReference type="SUPFAM" id="SSF52540">
    <property type="entry name" value="P-loop containing nucleoside triphosphate hydrolases"/>
    <property type="match status" value="1"/>
</dbReference>
<dbReference type="InterPro" id="IPR001977">
    <property type="entry name" value="Depp_CoAkinase"/>
</dbReference>
<proteinExistence type="inferred from homology"/>
<dbReference type="PANTHER" id="PTHR10695">
    <property type="entry name" value="DEPHOSPHO-COA KINASE-RELATED"/>
    <property type="match status" value="1"/>
</dbReference>
<comment type="caution">
    <text evidence="7">The sequence shown here is derived from an EMBL/GenBank/DDBJ whole genome shotgun (WGS) entry which is preliminary data.</text>
</comment>
<dbReference type="NCBIfam" id="TIGR00152">
    <property type="entry name" value="dephospho-CoA kinase"/>
    <property type="match status" value="1"/>
</dbReference>
<comment type="pathway">
    <text evidence="5">Cofactor biosynthesis; coenzyme A biosynthesis; CoA from (R)-pantothenate: step 5/5.</text>
</comment>
<gene>
    <name evidence="5" type="primary">coaE</name>
    <name evidence="7" type="ORF">C7379_1109</name>
</gene>
<dbReference type="GO" id="GO:0004140">
    <property type="term" value="F:dephospho-CoA kinase activity"/>
    <property type="evidence" value="ECO:0007669"/>
    <property type="project" value="UniProtKB-UniRule"/>
</dbReference>
<evidence type="ECO:0000256" key="4">
    <source>
        <dbReference type="ARBA" id="ARBA00022993"/>
    </source>
</evidence>
<evidence type="ECO:0000313" key="7">
    <source>
        <dbReference type="EMBL" id="PVX53584.1"/>
    </source>
</evidence>
<comment type="function">
    <text evidence="5">Catalyzes the phosphorylation of the 3'-hydroxyl group of dephosphocoenzyme A to form coenzyme A.</text>
</comment>
<dbReference type="Gene3D" id="3.40.50.300">
    <property type="entry name" value="P-loop containing nucleotide triphosphate hydrolases"/>
    <property type="match status" value="1"/>
</dbReference>
<dbReference type="CDD" id="cd02022">
    <property type="entry name" value="DPCK"/>
    <property type="match status" value="1"/>
</dbReference>
<dbReference type="GO" id="GO:0005524">
    <property type="term" value="F:ATP binding"/>
    <property type="evidence" value="ECO:0007669"/>
    <property type="project" value="UniProtKB-UniRule"/>
</dbReference>
<keyword evidence="5" id="KW-0808">Transferase</keyword>
<protein>
    <recommendedName>
        <fullName evidence="5 6">Dephospho-CoA kinase</fullName>
        <ecNumber evidence="5 6">2.7.1.24</ecNumber>
    </recommendedName>
    <alternativeName>
        <fullName evidence="5">Dephosphocoenzyme A kinase</fullName>
    </alternativeName>
</protein>
<evidence type="ECO:0000256" key="3">
    <source>
        <dbReference type="ARBA" id="ARBA00022840"/>
    </source>
</evidence>
<dbReference type="GO" id="GO:0005737">
    <property type="term" value="C:cytoplasm"/>
    <property type="evidence" value="ECO:0007669"/>
    <property type="project" value="UniProtKB-SubCell"/>
</dbReference>
<keyword evidence="2 5" id="KW-0547">Nucleotide-binding</keyword>
<comment type="subcellular location">
    <subcellularLocation>
        <location evidence="5">Cytoplasm</location>
    </subcellularLocation>
</comment>